<dbReference type="RefSeq" id="XP_033578323.1">
    <property type="nucleotide sequence ID" value="XM_033713928.1"/>
</dbReference>
<evidence type="ECO:0000313" key="4">
    <source>
        <dbReference type="RefSeq" id="XP_033578323.1"/>
    </source>
</evidence>
<protein>
    <submittedName>
        <fullName evidence="2 4">Uncharacterized protein</fullName>
    </submittedName>
</protein>
<proteinExistence type="predicted"/>
<feature type="region of interest" description="Disordered" evidence="1">
    <location>
        <begin position="146"/>
        <end position="173"/>
    </location>
</feature>
<gene>
    <name evidence="2 4" type="ORF">BDZ99DRAFT_274188</name>
</gene>
<dbReference type="GeneID" id="54454821"/>
<evidence type="ECO:0000256" key="1">
    <source>
        <dbReference type="SAM" id="MobiDB-lite"/>
    </source>
</evidence>
<accession>A0A6A6YS70</accession>
<feature type="compositionally biased region" description="Polar residues" evidence="1">
    <location>
        <begin position="159"/>
        <end position="168"/>
    </location>
</feature>
<dbReference type="Proteomes" id="UP000504636">
    <property type="component" value="Unplaced"/>
</dbReference>
<organism evidence="2">
    <name type="scientific">Mytilinidion resinicola</name>
    <dbReference type="NCBI Taxonomy" id="574789"/>
    <lineage>
        <taxon>Eukaryota</taxon>
        <taxon>Fungi</taxon>
        <taxon>Dikarya</taxon>
        <taxon>Ascomycota</taxon>
        <taxon>Pezizomycotina</taxon>
        <taxon>Dothideomycetes</taxon>
        <taxon>Pleosporomycetidae</taxon>
        <taxon>Mytilinidiales</taxon>
        <taxon>Mytilinidiaceae</taxon>
        <taxon>Mytilinidion</taxon>
    </lineage>
</organism>
<name>A0A6A6YS70_9PEZI</name>
<sequence length="195" mass="21064">MELNSGGASKSLTGGGKTNLRVSCSGNSWQVARAPKSVENFFKITTRLYELRPGVRSRLACVVGDLFARKVEDAGKLEILLSRRRENKMASLLFWQLLASRECDGKCGNSIKNTTRLCESRPGVEFAPVCVVVALRSEKAQTAGGSKILFPGDGRTKSRGSLSGNSWQAARPSKSVDSSKILLDRANHVSVSKSC</sequence>
<reference evidence="2 4" key="1">
    <citation type="journal article" date="2020" name="Stud. Mycol.">
        <title>101 Dothideomycetes genomes: a test case for predicting lifestyles and emergence of pathogens.</title>
        <authorList>
            <person name="Haridas S."/>
            <person name="Albert R."/>
            <person name="Binder M."/>
            <person name="Bloem J."/>
            <person name="Labutti K."/>
            <person name="Salamov A."/>
            <person name="Andreopoulos B."/>
            <person name="Baker S."/>
            <person name="Barry K."/>
            <person name="Bills G."/>
            <person name="Bluhm B."/>
            <person name="Cannon C."/>
            <person name="Castanera R."/>
            <person name="Culley D."/>
            <person name="Daum C."/>
            <person name="Ezra D."/>
            <person name="Gonzalez J."/>
            <person name="Henrissat B."/>
            <person name="Kuo A."/>
            <person name="Liang C."/>
            <person name="Lipzen A."/>
            <person name="Lutzoni F."/>
            <person name="Magnuson J."/>
            <person name="Mondo S."/>
            <person name="Nolan M."/>
            <person name="Ohm R."/>
            <person name="Pangilinan J."/>
            <person name="Park H.-J."/>
            <person name="Ramirez L."/>
            <person name="Alfaro M."/>
            <person name="Sun H."/>
            <person name="Tritt A."/>
            <person name="Yoshinaga Y."/>
            <person name="Zwiers L.-H."/>
            <person name="Turgeon B."/>
            <person name="Goodwin S."/>
            <person name="Spatafora J."/>
            <person name="Crous P."/>
            <person name="Grigoriev I."/>
        </authorList>
    </citation>
    <scope>NUCLEOTIDE SEQUENCE</scope>
    <source>
        <strain evidence="2 4">CBS 304.34</strain>
    </source>
</reference>
<reference evidence="4" key="2">
    <citation type="submission" date="2020-04" db="EMBL/GenBank/DDBJ databases">
        <authorList>
            <consortium name="NCBI Genome Project"/>
        </authorList>
    </citation>
    <scope>NUCLEOTIDE SEQUENCE</scope>
    <source>
        <strain evidence="4">CBS 304.34</strain>
    </source>
</reference>
<reference evidence="4" key="3">
    <citation type="submission" date="2025-04" db="UniProtKB">
        <authorList>
            <consortium name="RefSeq"/>
        </authorList>
    </citation>
    <scope>IDENTIFICATION</scope>
    <source>
        <strain evidence="4">CBS 304.34</strain>
    </source>
</reference>
<dbReference type="AlphaFoldDB" id="A0A6A6YS70"/>
<dbReference type="EMBL" id="MU003698">
    <property type="protein sequence ID" value="KAF2811359.1"/>
    <property type="molecule type" value="Genomic_DNA"/>
</dbReference>
<evidence type="ECO:0000313" key="2">
    <source>
        <dbReference type="EMBL" id="KAF2811359.1"/>
    </source>
</evidence>
<keyword evidence="3" id="KW-1185">Reference proteome</keyword>
<evidence type="ECO:0000313" key="3">
    <source>
        <dbReference type="Proteomes" id="UP000504636"/>
    </source>
</evidence>